<dbReference type="EMBL" id="JAQZAO010000005">
    <property type="protein sequence ID" value="MDD7966569.1"/>
    <property type="molecule type" value="Genomic_DNA"/>
</dbReference>
<sequence>MKKKLQRLAALFVLVFVGVETLRTYGLSFGWFLGMAISGALLFLMTVEHRCCPATGAPVSTFVKCRCGCHPDPNRPPSPGPYQPPRHVDVGSSYSGSNAPNYSKGPGYPTNAQTGYGRYSTYKNGR</sequence>
<feature type="region of interest" description="Disordered" evidence="1">
    <location>
        <begin position="74"/>
        <end position="126"/>
    </location>
</feature>
<keyword evidence="3" id="KW-1185">Reference proteome</keyword>
<proteinExistence type="predicted"/>
<feature type="compositionally biased region" description="Pro residues" evidence="1">
    <location>
        <begin position="74"/>
        <end position="84"/>
    </location>
</feature>
<evidence type="ECO:0000256" key="1">
    <source>
        <dbReference type="SAM" id="MobiDB-lite"/>
    </source>
</evidence>
<name>A0ABT5SUN4_9PSEU</name>
<dbReference type="Proteomes" id="UP001300763">
    <property type="component" value="Unassembled WGS sequence"/>
</dbReference>
<dbReference type="RefSeq" id="WP_274201074.1">
    <property type="nucleotide sequence ID" value="NZ_JAQZAO010000005.1"/>
</dbReference>
<reference evidence="2 3" key="1">
    <citation type="submission" date="2023-02" db="EMBL/GenBank/DDBJ databases">
        <title>Genome sequencing required for Actinomycetospora new species description.</title>
        <authorList>
            <person name="Saimee Y."/>
            <person name="Duangmal K."/>
        </authorList>
    </citation>
    <scope>NUCLEOTIDE SEQUENCE [LARGE SCALE GENOMIC DNA]</scope>
    <source>
        <strain evidence="2 3">DW7H6</strain>
    </source>
</reference>
<evidence type="ECO:0000313" key="2">
    <source>
        <dbReference type="EMBL" id="MDD7966569.1"/>
    </source>
</evidence>
<evidence type="ECO:0000313" key="3">
    <source>
        <dbReference type="Proteomes" id="UP001300763"/>
    </source>
</evidence>
<protein>
    <submittedName>
        <fullName evidence="2">Uncharacterized protein</fullName>
    </submittedName>
</protein>
<accession>A0ABT5SUN4</accession>
<organism evidence="2 3">
    <name type="scientific">Actinomycetospora lemnae</name>
    <dbReference type="NCBI Taxonomy" id="3019891"/>
    <lineage>
        <taxon>Bacteria</taxon>
        <taxon>Bacillati</taxon>
        <taxon>Actinomycetota</taxon>
        <taxon>Actinomycetes</taxon>
        <taxon>Pseudonocardiales</taxon>
        <taxon>Pseudonocardiaceae</taxon>
        <taxon>Actinomycetospora</taxon>
    </lineage>
</organism>
<comment type="caution">
    <text evidence="2">The sequence shown here is derived from an EMBL/GenBank/DDBJ whole genome shotgun (WGS) entry which is preliminary data.</text>
</comment>
<feature type="compositionally biased region" description="Polar residues" evidence="1">
    <location>
        <begin position="92"/>
        <end position="101"/>
    </location>
</feature>
<gene>
    <name evidence="2" type="ORF">PGB27_14630</name>
</gene>